<dbReference type="RefSeq" id="WP_030534496.1">
    <property type="nucleotide sequence ID" value="NZ_JOIJ01000036.1"/>
</dbReference>
<dbReference type="InterPro" id="IPR036396">
    <property type="entry name" value="Cyt_P450_sf"/>
</dbReference>
<comment type="similarity">
    <text evidence="1 7">Belongs to the cytochrome P450 family.</text>
</comment>
<dbReference type="PRINTS" id="PR00359">
    <property type="entry name" value="BP450"/>
</dbReference>
<dbReference type="GO" id="GO:0004497">
    <property type="term" value="F:monooxygenase activity"/>
    <property type="evidence" value="ECO:0007669"/>
    <property type="project" value="UniProtKB-KW"/>
</dbReference>
<dbReference type="InterPro" id="IPR002397">
    <property type="entry name" value="Cyt_P450_B"/>
</dbReference>
<dbReference type="Pfam" id="PF00067">
    <property type="entry name" value="p450"/>
    <property type="match status" value="2"/>
</dbReference>
<dbReference type="PANTHER" id="PTHR46696:SF6">
    <property type="entry name" value="P450, PUTATIVE (EUROFUNG)-RELATED"/>
    <property type="match status" value="1"/>
</dbReference>
<dbReference type="SUPFAM" id="SSF48264">
    <property type="entry name" value="Cytochrome P450"/>
    <property type="match status" value="1"/>
</dbReference>
<dbReference type="PROSITE" id="PS00086">
    <property type="entry name" value="CYTOCHROME_P450"/>
    <property type="match status" value="1"/>
</dbReference>
<sequence>MGKLRSRITGWVTRRYLARAQRKGGLDLQKVLPDSALMALRRDDLDPVRELAEARRTEPVRKLPLPFDLNVWLVSGYDEAKAVLGDGKGFSNDFGNLMAELGMDPDDNPGGLGFADPPVHTRLRKLLTPEFTMRRLSRLRPGIEQIVNDRLDAMEEKAQRGEPVDLVEEFALPIPSLVICELLGVPYSERDEFQHLAVARFDLFAGAGAAVGAISESLEYLLKVVKEQREEPGDGLIGMIIREHGDEIDDRELAGLADGVLTGGFETTASMLSLGALVLLRDPETFRRVREDDEAVRVFVEEALRYLTVVQVAFPRFAREDIEVGGVTIGKGDMVAVSLSGADRDGALGEDLDTFDAQRDPTQHLAFGYGAHRCVGAELARLELRAAYAALVRRFPDLRLAVDPEELEFRQTSIVFGVEKLPVHVN</sequence>
<dbReference type="GO" id="GO:0016705">
    <property type="term" value="F:oxidoreductase activity, acting on paired donors, with incorporation or reduction of molecular oxygen"/>
    <property type="evidence" value="ECO:0007669"/>
    <property type="project" value="InterPro"/>
</dbReference>
<dbReference type="GO" id="GO:0005506">
    <property type="term" value="F:iron ion binding"/>
    <property type="evidence" value="ECO:0007669"/>
    <property type="project" value="InterPro"/>
</dbReference>
<keyword evidence="9" id="KW-1185">Reference proteome</keyword>
<name>A0A660C509_9PSEU</name>
<comment type="caution">
    <text evidence="8">The sequence shown here is derived from an EMBL/GenBank/DDBJ whole genome shotgun (WGS) entry which is preliminary data.</text>
</comment>
<dbReference type="InterPro" id="IPR001128">
    <property type="entry name" value="Cyt_P450"/>
</dbReference>
<evidence type="ECO:0000256" key="1">
    <source>
        <dbReference type="ARBA" id="ARBA00010617"/>
    </source>
</evidence>
<keyword evidence="5 7" id="KW-0408">Iron</keyword>
<organism evidence="8 9">
    <name type="scientific">Prauserella rugosa</name>
    <dbReference type="NCBI Taxonomy" id="43354"/>
    <lineage>
        <taxon>Bacteria</taxon>
        <taxon>Bacillati</taxon>
        <taxon>Actinomycetota</taxon>
        <taxon>Actinomycetes</taxon>
        <taxon>Pseudonocardiales</taxon>
        <taxon>Pseudonocardiaceae</taxon>
        <taxon>Prauserella</taxon>
    </lineage>
</organism>
<gene>
    <name evidence="8" type="ORF">JD82_00440</name>
</gene>
<evidence type="ECO:0000256" key="5">
    <source>
        <dbReference type="ARBA" id="ARBA00023004"/>
    </source>
</evidence>
<accession>A0A660C509</accession>
<proteinExistence type="inferred from homology"/>
<keyword evidence="2 7" id="KW-0349">Heme</keyword>
<evidence type="ECO:0000256" key="4">
    <source>
        <dbReference type="ARBA" id="ARBA00023002"/>
    </source>
</evidence>
<reference evidence="8 9" key="1">
    <citation type="submission" date="2019-07" db="EMBL/GenBank/DDBJ databases">
        <title>R&amp;d 2014.</title>
        <authorList>
            <person name="Klenk H.-P."/>
        </authorList>
    </citation>
    <scope>NUCLEOTIDE SEQUENCE [LARGE SCALE GENOMIC DNA]</scope>
    <source>
        <strain evidence="8 9">DSM 43194</strain>
    </source>
</reference>
<keyword evidence="3 7" id="KW-0479">Metal-binding</keyword>
<dbReference type="Gene3D" id="1.10.630.10">
    <property type="entry name" value="Cytochrome P450"/>
    <property type="match status" value="1"/>
</dbReference>
<evidence type="ECO:0000256" key="2">
    <source>
        <dbReference type="ARBA" id="ARBA00022617"/>
    </source>
</evidence>
<dbReference type="Proteomes" id="UP000317303">
    <property type="component" value="Unassembled WGS sequence"/>
</dbReference>
<evidence type="ECO:0000313" key="8">
    <source>
        <dbReference type="EMBL" id="TWH18620.1"/>
    </source>
</evidence>
<evidence type="ECO:0000256" key="3">
    <source>
        <dbReference type="ARBA" id="ARBA00022723"/>
    </source>
</evidence>
<dbReference type="EMBL" id="VLJV01000001">
    <property type="protein sequence ID" value="TWH18620.1"/>
    <property type="molecule type" value="Genomic_DNA"/>
</dbReference>
<keyword evidence="4 7" id="KW-0560">Oxidoreductase</keyword>
<dbReference type="GO" id="GO:0020037">
    <property type="term" value="F:heme binding"/>
    <property type="evidence" value="ECO:0007669"/>
    <property type="project" value="InterPro"/>
</dbReference>
<dbReference type="PANTHER" id="PTHR46696">
    <property type="entry name" value="P450, PUTATIVE (EUROFUNG)-RELATED"/>
    <property type="match status" value="1"/>
</dbReference>
<protein>
    <submittedName>
        <fullName evidence="8">Cytochrome P450</fullName>
    </submittedName>
</protein>
<evidence type="ECO:0000256" key="6">
    <source>
        <dbReference type="ARBA" id="ARBA00023033"/>
    </source>
</evidence>
<evidence type="ECO:0000256" key="7">
    <source>
        <dbReference type="RuleBase" id="RU000461"/>
    </source>
</evidence>
<dbReference type="CDD" id="cd11030">
    <property type="entry name" value="CYP105-like"/>
    <property type="match status" value="1"/>
</dbReference>
<dbReference type="FunFam" id="1.10.630.10:FF:000018">
    <property type="entry name" value="Cytochrome P450 monooxygenase"/>
    <property type="match status" value="1"/>
</dbReference>
<dbReference type="AlphaFoldDB" id="A0A660C509"/>
<dbReference type="PRINTS" id="PR00385">
    <property type="entry name" value="P450"/>
</dbReference>
<keyword evidence="6 7" id="KW-0503">Monooxygenase</keyword>
<dbReference type="InterPro" id="IPR017972">
    <property type="entry name" value="Cyt_P450_CS"/>
</dbReference>
<evidence type="ECO:0000313" key="9">
    <source>
        <dbReference type="Proteomes" id="UP000317303"/>
    </source>
</evidence>